<reference evidence="5" key="1">
    <citation type="submission" date="2018-08" db="EMBL/GenBank/DDBJ databases">
        <authorList>
            <person name="Rodrigo-Torres L."/>
            <person name="Arahal R. D."/>
            <person name="Lucena T."/>
        </authorList>
    </citation>
    <scope>NUCLEOTIDE SEQUENCE [LARGE SCALE GENOMIC DNA]</scope>
    <source>
        <strain evidence="5">CECT 7235</strain>
    </source>
</reference>
<dbReference type="PANTHER" id="PTHR22576:SF37">
    <property type="entry name" value="MUCOSA-ASSOCIATED LYMPHOID TISSUE LYMPHOMA TRANSLOCATION PROTEIN 1"/>
    <property type="match status" value="1"/>
</dbReference>
<name>A0A3B0MMU1_9RHOB</name>
<protein>
    <recommendedName>
        <fullName evidence="3">Caspase family p20 domain-containing protein</fullName>
    </recommendedName>
</protein>
<feature type="domain" description="Caspase family p20" evidence="3">
    <location>
        <begin position="38"/>
        <end position="167"/>
    </location>
</feature>
<organism evidence="4 5">
    <name type="scientific">Roseinatronobacter ekhonensis</name>
    <dbReference type="NCBI Taxonomy" id="254356"/>
    <lineage>
        <taxon>Bacteria</taxon>
        <taxon>Pseudomonadati</taxon>
        <taxon>Pseudomonadota</taxon>
        <taxon>Alphaproteobacteria</taxon>
        <taxon>Rhodobacterales</taxon>
        <taxon>Paracoccaceae</taxon>
        <taxon>Roseinatronobacter</taxon>
    </lineage>
</organism>
<dbReference type="PANTHER" id="PTHR22576">
    <property type="entry name" value="MUCOSA ASSOCIATED LYMPHOID TISSUE LYMPHOMA TRANSLOCATION PROTEIN 1/PARACASPASE"/>
    <property type="match status" value="1"/>
</dbReference>
<dbReference type="InterPro" id="IPR011600">
    <property type="entry name" value="Pept_C14_caspase"/>
</dbReference>
<evidence type="ECO:0000313" key="5">
    <source>
        <dbReference type="Proteomes" id="UP000272908"/>
    </source>
</evidence>
<accession>A0A3B0MMU1</accession>
<dbReference type="GO" id="GO:0004197">
    <property type="term" value="F:cysteine-type endopeptidase activity"/>
    <property type="evidence" value="ECO:0007669"/>
    <property type="project" value="InterPro"/>
</dbReference>
<sequence>MSLFGYLVTPRSALLAALLALCAVGVGAAYAQTTAETPRRVALVVGNSGYDTLEDLPNAGRDARDMADRLETQGFEVTLLLNSAREVFDTTIRNFGERAGENAEVVFYYSGHGFQLGGINYLAPVDAVLSSAGDIAAQTQRLDTIISRLSAPGRQTVILLDACRNNPLPPNLREDGSLGLAAPATGRDTFVAFSTQPGNLSYDGRVGENSPFTRALLDNIGTEGQSISEMMIAVRNAVETATLGRQTPWDQSSLTGSFFFRPFMPGPDEIAQVAQMDPEIQDFFLSSWARQGAQISRDDLQAMAASGAQAAIDAPTVSAADDAPSPAADPTVEAPQFDFIMIEDDPVPDPVAPVVAEQSPEPDPAAPMVVAALPDATTAEPEMGRTRALPLQQLSVEAAQGSRAPFIPDAPIARLAALSPDPAPDIRLRRLIGTDATPEEAPEDLARALQTELQRVGCYRMRVDGAWGGGSARAMRAFLSETGDTGEDTTPTAEMWRLVSAAEGEICAAPAAAPVTRARTTSTPRPAAPAPPPPAPEPSRRSLSNSFGSGFR</sequence>
<dbReference type="Pfam" id="PF00656">
    <property type="entry name" value="Peptidase_C14"/>
    <property type="match status" value="1"/>
</dbReference>
<feature type="chain" id="PRO_5017461958" description="Caspase family p20 domain-containing protein" evidence="2">
    <location>
        <begin position="32"/>
        <end position="552"/>
    </location>
</feature>
<dbReference type="InterPro" id="IPR001309">
    <property type="entry name" value="Pept_C14_p20"/>
</dbReference>
<feature type="compositionally biased region" description="Pro residues" evidence="1">
    <location>
        <begin position="526"/>
        <end position="537"/>
    </location>
</feature>
<dbReference type="EMBL" id="UIHC01000019">
    <property type="protein sequence ID" value="SUZ32347.1"/>
    <property type="molecule type" value="Genomic_DNA"/>
</dbReference>
<feature type="compositionally biased region" description="Low complexity" evidence="1">
    <location>
        <begin position="510"/>
        <end position="525"/>
    </location>
</feature>
<dbReference type="Proteomes" id="UP000272908">
    <property type="component" value="Unassembled WGS sequence"/>
</dbReference>
<keyword evidence="5" id="KW-1185">Reference proteome</keyword>
<dbReference type="Gene3D" id="3.40.50.1460">
    <property type="match status" value="1"/>
</dbReference>
<feature type="compositionally biased region" description="Polar residues" evidence="1">
    <location>
        <begin position="543"/>
        <end position="552"/>
    </location>
</feature>
<proteinExistence type="predicted"/>
<feature type="signal peptide" evidence="2">
    <location>
        <begin position="1"/>
        <end position="31"/>
    </location>
</feature>
<dbReference type="OrthoDB" id="321999at2"/>
<keyword evidence="2" id="KW-0732">Signal</keyword>
<dbReference type="RefSeq" id="WP_121095359.1">
    <property type="nucleotide sequence ID" value="NZ_UIHC01000019.1"/>
</dbReference>
<dbReference type="InterPro" id="IPR029030">
    <property type="entry name" value="Caspase-like_dom_sf"/>
</dbReference>
<dbReference type="AlphaFoldDB" id="A0A3B0MMU1"/>
<evidence type="ECO:0000313" key="4">
    <source>
        <dbReference type="EMBL" id="SUZ32347.1"/>
    </source>
</evidence>
<dbReference type="GO" id="GO:0006508">
    <property type="term" value="P:proteolysis"/>
    <property type="evidence" value="ECO:0007669"/>
    <property type="project" value="InterPro"/>
</dbReference>
<evidence type="ECO:0000256" key="1">
    <source>
        <dbReference type="SAM" id="MobiDB-lite"/>
    </source>
</evidence>
<evidence type="ECO:0000256" key="2">
    <source>
        <dbReference type="SAM" id="SignalP"/>
    </source>
</evidence>
<evidence type="ECO:0000259" key="3">
    <source>
        <dbReference type="PROSITE" id="PS50208"/>
    </source>
</evidence>
<dbReference type="SUPFAM" id="SSF52129">
    <property type="entry name" value="Caspase-like"/>
    <property type="match status" value="1"/>
</dbReference>
<dbReference type="InterPro" id="IPR052039">
    <property type="entry name" value="Caspase-related_regulators"/>
</dbReference>
<dbReference type="PROSITE" id="PS50208">
    <property type="entry name" value="CASPASE_P20"/>
    <property type="match status" value="1"/>
</dbReference>
<gene>
    <name evidence="4" type="ORF">ROE7235_02103</name>
</gene>
<feature type="region of interest" description="Disordered" evidence="1">
    <location>
        <begin position="510"/>
        <end position="552"/>
    </location>
</feature>